<feature type="disulfide bond" evidence="5">
    <location>
        <begin position="61"/>
        <end position="70"/>
    </location>
</feature>
<dbReference type="GO" id="GO:0007219">
    <property type="term" value="P:Notch signaling pathway"/>
    <property type="evidence" value="ECO:0007669"/>
    <property type="project" value="TreeGrafter"/>
</dbReference>
<keyword evidence="9" id="KW-1185">Reference proteome</keyword>
<keyword evidence="3" id="KW-0677">Repeat</keyword>
<dbReference type="FunFam" id="2.10.25.10:FF:000373">
    <property type="entry name" value="sushi, nidogen and EGF-like domain-containing protein 1"/>
    <property type="match status" value="1"/>
</dbReference>
<dbReference type="InterPro" id="IPR001881">
    <property type="entry name" value="EGF-like_Ca-bd_dom"/>
</dbReference>
<dbReference type="PANTHER" id="PTHR12916:SF4">
    <property type="entry name" value="UNINFLATABLE, ISOFORM C"/>
    <property type="match status" value="1"/>
</dbReference>
<protein>
    <submittedName>
        <fullName evidence="8">SLIT 2 protein</fullName>
    </submittedName>
</protein>
<dbReference type="PROSITE" id="PS01186">
    <property type="entry name" value="EGF_2"/>
    <property type="match status" value="2"/>
</dbReference>
<dbReference type="CDD" id="cd00054">
    <property type="entry name" value="EGF_CA"/>
    <property type="match status" value="2"/>
</dbReference>
<organism evidence="8 9">
    <name type="scientific">Elysia marginata</name>
    <dbReference type="NCBI Taxonomy" id="1093978"/>
    <lineage>
        <taxon>Eukaryota</taxon>
        <taxon>Metazoa</taxon>
        <taxon>Spiralia</taxon>
        <taxon>Lophotrochozoa</taxon>
        <taxon>Mollusca</taxon>
        <taxon>Gastropoda</taxon>
        <taxon>Heterobranchia</taxon>
        <taxon>Euthyneura</taxon>
        <taxon>Panpulmonata</taxon>
        <taxon>Sacoglossa</taxon>
        <taxon>Placobranchoidea</taxon>
        <taxon>Plakobranchidae</taxon>
        <taxon>Elysia</taxon>
    </lineage>
</organism>
<dbReference type="Pfam" id="PF00008">
    <property type="entry name" value="EGF"/>
    <property type="match status" value="2"/>
</dbReference>
<dbReference type="InterPro" id="IPR000742">
    <property type="entry name" value="EGF"/>
</dbReference>
<accession>A0AAV4G1W6</accession>
<dbReference type="GO" id="GO:0005112">
    <property type="term" value="F:Notch binding"/>
    <property type="evidence" value="ECO:0007669"/>
    <property type="project" value="TreeGrafter"/>
</dbReference>
<evidence type="ECO:0000256" key="5">
    <source>
        <dbReference type="PROSITE-ProRule" id="PRU00076"/>
    </source>
</evidence>
<dbReference type="GO" id="GO:0005509">
    <property type="term" value="F:calcium ion binding"/>
    <property type="evidence" value="ECO:0007669"/>
    <property type="project" value="InterPro"/>
</dbReference>
<feature type="signal peptide" evidence="6">
    <location>
        <begin position="1"/>
        <end position="17"/>
    </location>
</feature>
<dbReference type="SUPFAM" id="SSF57196">
    <property type="entry name" value="EGF/Laminin"/>
    <property type="match status" value="2"/>
</dbReference>
<dbReference type="PANTHER" id="PTHR12916">
    <property type="entry name" value="CYTOCHROME C OXIDASE POLYPEPTIDE VIC-2"/>
    <property type="match status" value="1"/>
</dbReference>
<evidence type="ECO:0000259" key="7">
    <source>
        <dbReference type="PROSITE" id="PS50026"/>
    </source>
</evidence>
<name>A0AAV4G1W6_9GAST</name>
<evidence type="ECO:0000256" key="6">
    <source>
        <dbReference type="SAM" id="SignalP"/>
    </source>
</evidence>
<proteinExistence type="predicted"/>
<dbReference type="SMART" id="SM00181">
    <property type="entry name" value="EGF"/>
    <property type="match status" value="2"/>
</dbReference>
<evidence type="ECO:0000256" key="1">
    <source>
        <dbReference type="ARBA" id="ARBA00022536"/>
    </source>
</evidence>
<keyword evidence="2 6" id="KW-0732">Signal</keyword>
<reference evidence="8 9" key="1">
    <citation type="journal article" date="2021" name="Elife">
        <title>Chloroplast acquisition without the gene transfer in kleptoplastic sea slugs, Plakobranchus ocellatus.</title>
        <authorList>
            <person name="Maeda T."/>
            <person name="Takahashi S."/>
            <person name="Yoshida T."/>
            <person name="Shimamura S."/>
            <person name="Takaki Y."/>
            <person name="Nagai Y."/>
            <person name="Toyoda A."/>
            <person name="Suzuki Y."/>
            <person name="Arimoto A."/>
            <person name="Ishii H."/>
            <person name="Satoh N."/>
            <person name="Nishiyama T."/>
            <person name="Hasebe M."/>
            <person name="Maruyama T."/>
            <person name="Minagawa J."/>
            <person name="Obokata J."/>
            <person name="Shigenobu S."/>
        </authorList>
    </citation>
    <scope>NUCLEOTIDE SEQUENCE [LARGE SCALE GENOMIC DNA]</scope>
</reference>
<keyword evidence="4 5" id="KW-1015">Disulfide bond</keyword>
<evidence type="ECO:0000313" key="8">
    <source>
        <dbReference type="EMBL" id="GFR79005.1"/>
    </source>
</evidence>
<evidence type="ECO:0000256" key="4">
    <source>
        <dbReference type="ARBA" id="ARBA00023157"/>
    </source>
</evidence>
<evidence type="ECO:0000256" key="2">
    <source>
        <dbReference type="ARBA" id="ARBA00022729"/>
    </source>
</evidence>
<feature type="domain" description="EGF-like" evidence="7">
    <location>
        <begin position="35"/>
        <end position="71"/>
    </location>
</feature>
<comment type="caution">
    <text evidence="5">Lacks conserved residue(s) required for the propagation of feature annotation.</text>
</comment>
<dbReference type="EMBL" id="BMAT01008150">
    <property type="protein sequence ID" value="GFR79005.1"/>
    <property type="molecule type" value="Genomic_DNA"/>
</dbReference>
<dbReference type="PROSITE" id="PS00022">
    <property type="entry name" value="EGF_1"/>
    <property type="match status" value="2"/>
</dbReference>
<dbReference type="Gene3D" id="2.10.25.10">
    <property type="entry name" value="Laminin"/>
    <property type="match status" value="2"/>
</dbReference>
<comment type="caution">
    <text evidence="8">The sequence shown here is derived from an EMBL/GenBank/DDBJ whole genome shotgun (WGS) entry which is preliminary data.</text>
</comment>
<sequence length="210" mass="23289">MASIQVLLLLCLGAVFAEVYRIISLLNIAPGIRPYRDPCRYFRCQNGGRCVAPADRPRCICRRPYTGRSCENSIGFPPSRDPCTYFRCQNGGRCVAPNDVPRCVCPRGYKGERCEKSIVAASTIYSHLKTFEESLVVVRCVQVHGSDEEKALPQAMSLAFPKSSGLVFAQLVKRYFKHAFAEKVGLPRLQRQKLGEKNVAPSGLLATSKS</sequence>
<feature type="domain" description="EGF-like" evidence="7">
    <location>
        <begin position="79"/>
        <end position="115"/>
    </location>
</feature>
<dbReference type="AlphaFoldDB" id="A0AAV4G1W6"/>
<dbReference type="PROSITE" id="PS50026">
    <property type="entry name" value="EGF_3"/>
    <property type="match status" value="2"/>
</dbReference>
<dbReference type="Proteomes" id="UP000762676">
    <property type="component" value="Unassembled WGS sequence"/>
</dbReference>
<gene>
    <name evidence="8" type="ORF">ElyMa_004009800</name>
</gene>
<dbReference type="SMART" id="SM00179">
    <property type="entry name" value="EGF_CA"/>
    <property type="match status" value="2"/>
</dbReference>
<evidence type="ECO:0000256" key="3">
    <source>
        <dbReference type="ARBA" id="ARBA00022737"/>
    </source>
</evidence>
<feature type="chain" id="PRO_5043763921" evidence="6">
    <location>
        <begin position="18"/>
        <end position="210"/>
    </location>
</feature>
<feature type="disulfide bond" evidence="5">
    <location>
        <begin position="105"/>
        <end position="114"/>
    </location>
</feature>
<evidence type="ECO:0000313" key="9">
    <source>
        <dbReference type="Proteomes" id="UP000762676"/>
    </source>
</evidence>
<keyword evidence="1 5" id="KW-0245">EGF-like domain</keyword>